<sequence>MARVTVEDCVDKVPNRFDLVLLAAHRARNISSGSELTIDRDRDKNPVVALREIAEQTIRPVDLTESMVVGMQKVQAEDDDTPDVIGSLSASAEALRITAAQPPRNQNMGGDYE</sequence>
<evidence type="ECO:0000313" key="13">
    <source>
        <dbReference type="Proteomes" id="UP000216991"/>
    </source>
</evidence>
<proteinExistence type="inferred from homology"/>
<dbReference type="SUPFAM" id="SSF63562">
    <property type="entry name" value="RPB6/omega subunit-like"/>
    <property type="match status" value="1"/>
</dbReference>
<keyword evidence="7 11" id="KW-0804">Transcription</keyword>
<evidence type="ECO:0000256" key="5">
    <source>
        <dbReference type="ARBA" id="ARBA00022679"/>
    </source>
</evidence>
<keyword evidence="5 11" id="KW-0808">Transferase</keyword>
<comment type="catalytic activity">
    <reaction evidence="10 11">
        <text>RNA(n) + a ribonucleoside 5'-triphosphate = RNA(n+1) + diphosphate</text>
        <dbReference type="Rhea" id="RHEA:21248"/>
        <dbReference type="Rhea" id="RHEA-COMP:14527"/>
        <dbReference type="Rhea" id="RHEA-COMP:17342"/>
        <dbReference type="ChEBI" id="CHEBI:33019"/>
        <dbReference type="ChEBI" id="CHEBI:61557"/>
        <dbReference type="ChEBI" id="CHEBI:140395"/>
        <dbReference type="EC" id="2.7.7.6"/>
    </reaction>
</comment>
<dbReference type="AlphaFoldDB" id="A0A255YLN8"/>
<dbReference type="PANTHER" id="PTHR34476:SF1">
    <property type="entry name" value="DNA-DIRECTED RNA POLYMERASE SUBUNIT OMEGA"/>
    <property type="match status" value="1"/>
</dbReference>
<keyword evidence="4 11" id="KW-0240">DNA-directed RNA polymerase</keyword>
<reference evidence="12 13" key="1">
    <citation type="submission" date="2017-07" db="EMBL/GenBank/DDBJ databases">
        <title>Sandarakinorhabdus cyanobacteriorum sp. nov., a novel bacterium isolated from cyanobacterial aggregates in a eutrophic lake.</title>
        <authorList>
            <person name="Cai H."/>
        </authorList>
    </citation>
    <scope>NUCLEOTIDE SEQUENCE [LARGE SCALE GENOMIC DNA]</scope>
    <source>
        <strain evidence="12 13">TH057</strain>
    </source>
</reference>
<dbReference type="EC" id="2.7.7.6" evidence="2 11"/>
<dbReference type="GO" id="GO:0000428">
    <property type="term" value="C:DNA-directed RNA polymerase complex"/>
    <property type="evidence" value="ECO:0007669"/>
    <property type="project" value="UniProtKB-KW"/>
</dbReference>
<dbReference type="GO" id="GO:0006351">
    <property type="term" value="P:DNA-templated transcription"/>
    <property type="evidence" value="ECO:0007669"/>
    <property type="project" value="UniProtKB-UniRule"/>
</dbReference>
<protein>
    <recommendedName>
        <fullName evidence="3 11">DNA-directed RNA polymerase subunit omega</fullName>
        <shortName evidence="11">RNAP omega subunit</shortName>
        <ecNumber evidence="2 11">2.7.7.6</ecNumber>
    </recommendedName>
    <alternativeName>
        <fullName evidence="9 11">RNA polymerase omega subunit</fullName>
    </alternativeName>
    <alternativeName>
        <fullName evidence="8 11">Transcriptase subunit omega</fullName>
    </alternativeName>
</protein>
<dbReference type="Proteomes" id="UP000216991">
    <property type="component" value="Unassembled WGS sequence"/>
</dbReference>
<dbReference type="GO" id="GO:0003677">
    <property type="term" value="F:DNA binding"/>
    <property type="evidence" value="ECO:0007669"/>
    <property type="project" value="UniProtKB-UniRule"/>
</dbReference>
<evidence type="ECO:0000256" key="6">
    <source>
        <dbReference type="ARBA" id="ARBA00022695"/>
    </source>
</evidence>
<dbReference type="Pfam" id="PF01192">
    <property type="entry name" value="RNA_pol_Rpb6"/>
    <property type="match status" value="1"/>
</dbReference>
<evidence type="ECO:0000256" key="4">
    <source>
        <dbReference type="ARBA" id="ARBA00022478"/>
    </source>
</evidence>
<dbReference type="PANTHER" id="PTHR34476">
    <property type="entry name" value="DNA-DIRECTED RNA POLYMERASE SUBUNIT OMEGA"/>
    <property type="match status" value="1"/>
</dbReference>
<dbReference type="EMBL" id="NOXT01000102">
    <property type="protein sequence ID" value="OYQ30099.1"/>
    <property type="molecule type" value="Genomic_DNA"/>
</dbReference>
<accession>A0A255YLN8</accession>
<dbReference type="HAMAP" id="MF_00366">
    <property type="entry name" value="RNApol_bact_RpoZ"/>
    <property type="match status" value="1"/>
</dbReference>
<evidence type="ECO:0000256" key="1">
    <source>
        <dbReference type="ARBA" id="ARBA00006711"/>
    </source>
</evidence>
<keyword evidence="6 11" id="KW-0548">Nucleotidyltransferase</keyword>
<gene>
    <name evidence="11" type="primary">rpoZ</name>
    <name evidence="12" type="ORF">CHU93_07100</name>
</gene>
<dbReference type="OrthoDB" id="9796300at2"/>
<dbReference type="GO" id="GO:0003899">
    <property type="term" value="F:DNA-directed RNA polymerase activity"/>
    <property type="evidence" value="ECO:0007669"/>
    <property type="project" value="UniProtKB-UniRule"/>
</dbReference>
<evidence type="ECO:0000256" key="10">
    <source>
        <dbReference type="ARBA" id="ARBA00048552"/>
    </source>
</evidence>
<comment type="subunit">
    <text evidence="11">The RNAP catalytic core consists of 2 alpha, 1 beta, 1 beta' and 1 omega subunit. When a sigma factor is associated with the core the holoenzyme is formed, which can initiate transcription.</text>
</comment>
<evidence type="ECO:0000256" key="2">
    <source>
        <dbReference type="ARBA" id="ARBA00012418"/>
    </source>
</evidence>
<dbReference type="InterPro" id="IPR036161">
    <property type="entry name" value="RPB6/omega-like_sf"/>
</dbReference>
<evidence type="ECO:0000256" key="7">
    <source>
        <dbReference type="ARBA" id="ARBA00023163"/>
    </source>
</evidence>
<evidence type="ECO:0000256" key="9">
    <source>
        <dbReference type="ARBA" id="ARBA00030998"/>
    </source>
</evidence>
<comment type="similarity">
    <text evidence="1 11">Belongs to the RNA polymerase subunit omega family.</text>
</comment>
<evidence type="ECO:0000256" key="8">
    <source>
        <dbReference type="ARBA" id="ARBA00029924"/>
    </source>
</evidence>
<dbReference type="NCBIfam" id="TIGR00690">
    <property type="entry name" value="rpoZ"/>
    <property type="match status" value="1"/>
</dbReference>
<evidence type="ECO:0000313" key="12">
    <source>
        <dbReference type="EMBL" id="OYQ30099.1"/>
    </source>
</evidence>
<comment type="function">
    <text evidence="11">Promotes RNA polymerase assembly. Latches the N- and C-terminal regions of the beta' subunit thereby facilitating its interaction with the beta and alpha subunits.</text>
</comment>
<comment type="caution">
    <text evidence="12">The sequence shown here is derived from an EMBL/GenBank/DDBJ whole genome shotgun (WGS) entry which is preliminary data.</text>
</comment>
<organism evidence="12 13">
    <name type="scientific">Sandarakinorhabdus cyanobacteriorum</name>
    <dbReference type="NCBI Taxonomy" id="1981098"/>
    <lineage>
        <taxon>Bacteria</taxon>
        <taxon>Pseudomonadati</taxon>
        <taxon>Pseudomonadota</taxon>
        <taxon>Alphaproteobacteria</taxon>
        <taxon>Sphingomonadales</taxon>
        <taxon>Sphingosinicellaceae</taxon>
        <taxon>Sandarakinorhabdus</taxon>
    </lineage>
</organism>
<dbReference type="SMART" id="SM01409">
    <property type="entry name" value="RNA_pol_Rpb6"/>
    <property type="match status" value="1"/>
</dbReference>
<dbReference type="Gene3D" id="3.90.940.10">
    <property type="match status" value="1"/>
</dbReference>
<evidence type="ECO:0000256" key="11">
    <source>
        <dbReference type="HAMAP-Rule" id="MF_00366"/>
    </source>
</evidence>
<name>A0A255YLN8_9SPHN</name>
<dbReference type="InterPro" id="IPR006110">
    <property type="entry name" value="Pol_omega/Rpo6/RPB6"/>
</dbReference>
<keyword evidence="13" id="KW-1185">Reference proteome</keyword>
<dbReference type="RefSeq" id="WP_094473408.1">
    <property type="nucleotide sequence ID" value="NZ_NOXT01000102.1"/>
</dbReference>
<evidence type="ECO:0000256" key="3">
    <source>
        <dbReference type="ARBA" id="ARBA00013725"/>
    </source>
</evidence>
<dbReference type="InterPro" id="IPR003716">
    <property type="entry name" value="DNA-dir_RNA_pol_omega"/>
</dbReference>